<feature type="compositionally biased region" description="Basic and acidic residues" evidence="3">
    <location>
        <begin position="2128"/>
        <end position="2161"/>
    </location>
</feature>
<dbReference type="InterPro" id="IPR025151">
    <property type="entry name" value="ELYS_dom"/>
</dbReference>
<dbReference type="PANTHER" id="PTHR21583:SF8">
    <property type="entry name" value="PROTEIN ELYS"/>
    <property type="match status" value="1"/>
</dbReference>
<feature type="compositionally biased region" description="Basic and acidic residues" evidence="3">
    <location>
        <begin position="1695"/>
        <end position="1711"/>
    </location>
</feature>
<feature type="compositionally biased region" description="Basic and acidic residues" evidence="3">
    <location>
        <begin position="1271"/>
        <end position="1286"/>
    </location>
</feature>
<feature type="compositionally biased region" description="Low complexity" evidence="3">
    <location>
        <begin position="1334"/>
        <end position="1360"/>
    </location>
</feature>
<feature type="domain" description="ELYS beta-propeller" evidence="5">
    <location>
        <begin position="16"/>
        <end position="540"/>
    </location>
</feature>
<evidence type="ECO:0000256" key="1">
    <source>
        <dbReference type="ARBA" id="ARBA00004123"/>
    </source>
</evidence>
<feature type="region of interest" description="Disordered" evidence="3">
    <location>
        <begin position="1757"/>
        <end position="1819"/>
    </location>
</feature>
<dbReference type="SUPFAM" id="SSF50978">
    <property type="entry name" value="WD40 repeat-like"/>
    <property type="match status" value="1"/>
</dbReference>
<feature type="compositionally biased region" description="Basic and acidic residues" evidence="3">
    <location>
        <begin position="2521"/>
        <end position="2536"/>
    </location>
</feature>
<evidence type="ECO:0000313" key="7">
    <source>
        <dbReference type="RefSeq" id="XP_052133508.1"/>
    </source>
</evidence>
<feature type="compositionally biased region" description="Acidic residues" evidence="3">
    <location>
        <begin position="1530"/>
        <end position="1544"/>
    </location>
</feature>
<dbReference type="CTD" id="32971"/>
<name>A0A9C6XE05_FRAOC</name>
<feature type="compositionally biased region" description="Polar residues" evidence="3">
    <location>
        <begin position="2114"/>
        <end position="2127"/>
    </location>
</feature>
<dbReference type="Pfam" id="PF16687">
    <property type="entry name" value="ELYS-bb"/>
    <property type="match status" value="1"/>
</dbReference>
<feature type="compositionally biased region" description="Polar residues" evidence="3">
    <location>
        <begin position="1466"/>
        <end position="1479"/>
    </location>
</feature>
<sequence length="2597" mass="286943">MQSDQAPCNATGRVEFPASITSCLRDQRDEASPLLGGIFADSKLAWLSKGPLLEIVNIADGAKIAAWNFGAVVRDFKTKVTCVTELPHLSASGTPGQVGQVLVGLECELTGGMVCLFNLAGSRVLRAINTPSKVTALNIVGLGGEPVVAYNECLKSMSGIAAIGTNDGQILLIDLRRNECDEALCLGPSNNWESIRDELRSCGLIPLKMMNRNLMEEYPDDHVFIHLNEKYFLKHQRLFVQLPARDGSGFLPENPSVTSLLYVPQLASLCIGFAFGSFQIWSLQSLSLVYVLPFNEPNPVVQLAFQEACDDPNAYCYLWTVRGGLDPKAANDLDYPVQVFGPPAATMFSLCYDEKVWHANYGHLYKNFMMCSTGFEYDLSGGKETVGGRLISLNSVSRGMQGSNIVQTPSDDGSALGPPSNGISLCLMVWETWGPSGPSSSVNPVNTHMTLFDINQWYVDQMPSHLSQRGGTSRNKPIASYVVSYDIGKLINSSGGALLDVRVNPSSMIQFSSVQNVEEFSRPSSLTFVSEVLMERQVVHLKHPGVQQAMLADLVSTGPGALMTPTNIFHECLVLGLRPLLMDVSSSMNVPIDEQRTFVLCVALEQRLGRFVCRCAREWADGRLSAAGCTLGWLLSVAWNRAAVLKQMAIRICAQLFDHSGEKLDNIAQKQLHHIVGIFHLLETLFESVVQNKWHLALNEWPQIKLQNDALKLECQYYDILQWLIDVELLPEGLNPVVPYPAQDIASFYQSRRSEFQRLVQQQGEENDMEEDLLLIDGLLKYQPGGANVFAEWERDAGGSAGPGAGQYPPTSMQALLRTFLVKDVALEVKHSVLIYVLMDLANILDNEQYQATLQNFMKFPAAFSMSVGIMRLTQAFWHLDHKEFDTALDMLLDPLVSVRDIVPWQHRCIIRVLTLQGQACMALRYVRARRPPLQDQTDIKLHLDLLLVNDLINEAFMYQRNHRSDFNSEILLKQFFQGCEVRNHLRTVLQFSLDDDEEIAFSKYLETSKHPAADDLRVLYLLKRSRYVEALDVNQDLRKKGRSGGTRDVVVNGFYKTLPSVTRKLAAHCAQQQHKLKSWSQVEKPTPLFVNPKIGSPQMRYKSSLLETAVERSRETWAKLVNRIPPMISEVESTPFLCTPRTKVLPHPKPATQIQKTEPRGIDRKRVREEDDESMDIGNLKRSRFQKLETVLAELQQQQQQEQQKSVHRYSTYSCTDTLSLLNTPVVQRRSPSTRAKLQQQLIACSPGHKAATPQSIIKVRQSSGSSKSESPRRVFIKDTLSEHELTEEESEQEQSRNTNKGESETDSEPGDNEEEEGPVGVTARRIIDFDSDISSDLSHSQSSLESQSPSSLTSSLKQPSDKSLSRMVVLSEARKAGRPTVTFGKGSVCVYDQDEPVDAELAVHDESSNDTVDQEQSKEENTTEYQDKEEMVDEDSQQSNEEQPIDVQTSAEVKFRSFRLDTSGIGSMNSSEFQSDLSRTDESDVFHSAESSAQGTISSPNFRKNLARPSLKEITRRVSGTKRTQHDVEEDDSNEDNEDDENPPPIFKSARLEEGTSELHGKMEVGSLAAASSNTSGTQPSVNLKRPSIRNAPRVSVGLPISSAAQSCSAISDTSNLSELFSAESVCYNESASLTMIDNETFQEAHVQVNHSKVNEIDDGKDRTDTISSSSTKHESIEVVELDDNSYEGNQEFHTKHAKDQENREKENEVEVQAMDDDTEDTSKDVLIGEDSDSEDKILITDDSNIFRTSHIDNIDSSSECESESTDSQHYSDTSPQISDVSELSNKDVVEAENEGTGLDEAVPEMNKIIPGSSSVSDRDCHLDEGYFVDSGDLKGGKLSVSTSAGNTNVDEVVVEEMDVQSELSVTTLSDNTKLLSSKISGDNKIKEPTDEVNSSSKMADVEHDDMPKLRLDAAVSNENIWESPLGEVQVESSVCEPVECDSQILEPELSKHSSEAISSSHTPAPEGQPNAALESFKDTIEESAPIPSGTKGRSRKSSVSSTRSETFDEDLSSRRVTRSQLKSQIMDESFESVNSAQVNLNETLVDACASGDAEDVVPIVKKRTRKGSVSSQDGQSENTKQARTRSSSMSSVPNESGEAKPSEKFRRRRTSVSSQGSAVGNESKTALDKLSKINEESSSDKTVEVNKNDDGSELKSVHSESPLPKPKDRGQRKRRTSDVSNVSNEGDKSTTAKDSFSTNSTAMETYETSRRLTRHQRAMLARSLEMNSTHASFSRPIQHSEEDGDEQVSDDDRMSLISVRSSQRLRDKRQQEALDSPSSTASTLLNPALTPNMPRRRRQSSSDVSELNRDVSPVSSVRRQRSFQPPGTPSSLRSTPTRRSARLSAAHGNTQQSEDGDNQSIASLSPSSVTSGRRSVTRRAGRRLSVSSEAQSEQFAFASPQIEHSDHKENPGVCIPDTDLSEAFSFSPPKTVATPSKVQASPSTLTPSKTTPNKGKVSSTESSASASKRNTRQSRATALQTITEESSTSKVSIEETVTASPRRNVGRPSWFFIEPNEDVEKASSDAKKTERGPSTRKSSSSGNKKGYLSAYPSRTRKFSSGRIPQISDSEESSDEEQEVKSTSTTRTTAAKQRK</sequence>
<evidence type="ECO:0000259" key="5">
    <source>
        <dbReference type="Pfam" id="PF16687"/>
    </source>
</evidence>
<feature type="compositionally biased region" description="Polar residues" evidence="3">
    <location>
        <begin position="2070"/>
        <end position="2097"/>
    </location>
</feature>
<feature type="compositionally biased region" description="Acidic residues" evidence="3">
    <location>
        <begin position="1306"/>
        <end position="1319"/>
    </location>
</feature>
<dbReference type="OrthoDB" id="6513151at2759"/>
<feature type="compositionally biased region" description="Polar residues" evidence="3">
    <location>
        <begin position="2228"/>
        <end position="2240"/>
    </location>
</feature>
<feature type="compositionally biased region" description="Basic and acidic residues" evidence="3">
    <location>
        <begin position="1417"/>
        <end position="1431"/>
    </location>
</feature>
<dbReference type="RefSeq" id="XP_052133508.1">
    <property type="nucleotide sequence ID" value="XM_052277548.1"/>
</dbReference>
<feature type="compositionally biased region" description="Acidic residues" evidence="3">
    <location>
        <begin position="2571"/>
        <end position="2580"/>
    </location>
</feature>
<feature type="compositionally biased region" description="Polar residues" evidence="3">
    <location>
        <begin position="1491"/>
        <end position="1504"/>
    </location>
</feature>
<dbReference type="InterPro" id="IPR036322">
    <property type="entry name" value="WD40_repeat_dom_sf"/>
</dbReference>
<feature type="compositionally biased region" description="Low complexity" evidence="3">
    <location>
        <begin position="2583"/>
        <end position="2597"/>
    </location>
</feature>
<dbReference type="Pfam" id="PF13934">
    <property type="entry name" value="ELYS"/>
    <property type="match status" value="1"/>
</dbReference>
<dbReference type="GO" id="GO:0005634">
    <property type="term" value="C:nucleus"/>
    <property type="evidence" value="ECO:0007669"/>
    <property type="project" value="UniProtKB-SubCell"/>
</dbReference>
<feature type="region of interest" description="Disordered" evidence="3">
    <location>
        <begin position="1882"/>
        <end position="1908"/>
    </location>
</feature>
<organism evidence="6 7">
    <name type="scientific">Frankliniella occidentalis</name>
    <name type="common">Western flower thrips</name>
    <name type="synonym">Euthrips occidentalis</name>
    <dbReference type="NCBI Taxonomy" id="133901"/>
    <lineage>
        <taxon>Eukaryota</taxon>
        <taxon>Metazoa</taxon>
        <taxon>Ecdysozoa</taxon>
        <taxon>Arthropoda</taxon>
        <taxon>Hexapoda</taxon>
        <taxon>Insecta</taxon>
        <taxon>Pterygota</taxon>
        <taxon>Neoptera</taxon>
        <taxon>Paraneoptera</taxon>
        <taxon>Thysanoptera</taxon>
        <taxon>Terebrantia</taxon>
        <taxon>Thripoidea</taxon>
        <taxon>Thripidae</taxon>
        <taxon>Frankliniella</taxon>
    </lineage>
</organism>
<feature type="compositionally biased region" description="Polar residues" evidence="3">
    <location>
        <begin position="1768"/>
        <end position="1786"/>
    </location>
</feature>
<feature type="compositionally biased region" description="Basic and acidic residues" evidence="3">
    <location>
        <begin position="1480"/>
        <end position="1489"/>
    </location>
</feature>
<keyword evidence="2" id="KW-0539">Nucleus</keyword>
<feature type="compositionally biased region" description="Polar residues" evidence="3">
    <location>
        <begin position="2350"/>
        <end position="2365"/>
    </location>
</feature>
<feature type="region of interest" description="Disordered" evidence="3">
    <location>
        <begin position="1942"/>
        <end position="2023"/>
    </location>
</feature>
<feature type="domain" description="ELYS-like" evidence="4">
    <location>
        <begin position="774"/>
        <end position="1008"/>
    </location>
</feature>
<comment type="subcellular location">
    <subcellularLocation>
        <location evidence="1">Nucleus</location>
    </subcellularLocation>
</comment>
<gene>
    <name evidence="7" type="primary">LOC113209792</name>
</gene>
<dbReference type="InterPro" id="IPR032040">
    <property type="entry name" value="ELYS-bb"/>
</dbReference>
<feature type="compositionally biased region" description="Basic and acidic residues" evidence="3">
    <location>
        <begin position="1552"/>
        <end position="1565"/>
    </location>
</feature>
<accession>A0A9C6XE05</accession>
<reference evidence="7" key="1">
    <citation type="journal article" date="2018" name="Proc. Natl. Acad. Sci. U.S.A.">
        <title>Phylogenomics and the evolution of hemipteroid insects.</title>
        <authorList>
            <person name="Johnson K.P."/>
            <person name="Dietrich C.H."/>
            <person name="Friedrich F."/>
            <person name="Beutel R.G."/>
            <person name="Wipfler B."/>
            <person name="Peters R.S."/>
            <person name="Allen J.M."/>
            <person name="Petersen M."/>
            <person name="Donath A."/>
            <person name="Walden K.K."/>
            <person name="Kozlov A.M."/>
            <person name="Podsiadlowski L."/>
            <person name="Mayer C."/>
            <person name="Meusemann K."/>
            <person name="Vasilikopoulos A."/>
            <person name="Waterhouse R.M."/>
            <person name="Cameron S.L."/>
            <person name="Weirauch C."/>
            <person name="Swanson D.R."/>
            <person name="Percy D.M."/>
            <person name="Hardy N.B."/>
            <person name="Terry I."/>
            <person name="Liu S."/>
            <person name="Zhou X."/>
            <person name="Misof B."/>
            <person name="Robertson H.M."/>
            <person name="Yoshizawa K."/>
        </authorList>
    </citation>
    <scope>NUCLEOTIDE SEQUENCE</scope>
    <source>
        <tissue evidence="7">Whole organism</tissue>
    </source>
</reference>
<dbReference type="GeneID" id="113209792"/>
<feature type="compositionally biased region" description="Low complexity" evidence="3">
    <location>
        <begin position="2314"/>
        <end position="2349"/>
    </location>
</feature>
<evidence type="ECO:0000313" key="6">
    <source>
        <dbReference type="Proteomes" id="UP000504606"/>
    </source>
</evidence>
<feature type="compositionally biased region" description="Low complexity" evidence="3">
    <location>
        <begin position="2366"/>
        <end position="2377"/>
    </location>
</feature>
<dbReference type="Proteomes" id="UP000504606">
    <property type="component" value="Unplaced"/>
</dbReference>
<feature type="compositionally biased region" description="Acidic residues" evidence="3">
    <location>
        <begin position="1712"/>
        <end position="1722"/>
    </location>
</feature>
<feature type="compositionally biased region" description="Polar residues" evidence="3">
    <location>
        <begin position="1439"/>
        <end position="1453"/>
    </location>
</feature>
<evidence type="ECO:0000259" key="4">
    <source>
        <dbReference type="Pfam" id="PF13934"/>
    </source>
</evidence>
<feature type="region of interest" description="Disordered" evidence="3">
    <location>
        <begin position="1695"/>
        <end position="1742"/>
    </location>
</feature>
<feature type="region of interest" description="Disordered" evidence="3">
    <location>
        <begin position="1247"/>
        <end position="1590"/>
    </location>
</feature>
<dbReference type="KEGG" id="foc:113209792"/>
<reference evidence="7" key="2">
    <citation type="submission" date="2025-08" db="UniProtKB">
        <authorList>
            <consortium name="RefSeq"/>
        </authorList>
    </citation>
    <scope>IDENTIFICATION</scope>
    <source>
        <tissue evidence="7">Whole organism</tissue>
    </source>
</reference>
<protein>
    <submittedName>
        <fullName evidence="7">Protein ELYS</fullName>
    </submittedName>
</protein>
<dbReference type="PANTHER" id="PTHR21583">
    <property type="entry name" value="ELYS PROTEIN"/>
    <property type="match status" value="1"/>
</dbReference>
<keyword evidence="6" id="KW-1185">Reference proteome</keyword>
<feature type="compositionally biased region" description="Polar residues" evidence="3">
    <location>
        <begin position="2279"/>
        <end position="2288"/>
    </location>
</feature>
<evidence type="ECO:0000256" key="2">
    <source>
        <dbReference type="ARBA" id="ARBA00023242"/>
    </source>
</evidence>
<feature type="compositionally biased region" description="Low complexity" evidence="3">
    <location>
        <begin position="2444"/>
        <end position="2470"/>
    </location>
</feature>
<feature type="region of interest" description="Disordered" evidence="3">
    <location>
        <begin position="2051"/>
        <end position="2597"/>
    </location>
</feature>
<evidence type="ECO:0000256" key="3">
    <source>
        <dbReference type="SAM" id="MobiDB-lite"/>
    </source>
</evidence>
<feature type="compositionally biased region" description="Polar residues" evidence="3">
    <location>
        <begin position="1572"/>
        <end position="1584"/>
    </location>
</feature>
<dbReference type="InterPro" id="IPR052620">
    <property type="entry name" value="ELYS/MEL-28_NucAsmblyFactor"/>
</dbReference>
<proteinExistence type="predicted"/>
<feature type="compositionally biased region" description="Polar residues" evidence="3">
    <location>
        <begin position="2476"/>
        <end position="2504"/>
    </location>
</feature>
<feature type="compositionally biased region" description="Polar residues" evidence="3">
    <location>
        <begin position="2195"/>
        <end position="2206"/>
    </location>
</feature>